<accession>A0A4Y7TFD0</accession>
<sequence length="97" mass="10925">MLEDLDIENTAIPLTTLTSFLLPNPYISSASISMPPGFIPLGARFPMLPEDYPRFLPRLRKFTATTDILLALFTPWPSASDRDIPLYNLESLTILKE</sequence>
<gene>
    <name evidence="1" type="ORF">FA13DRAFT_230752</name>
</gene>
<keyword evidence="2" id="KW-1185">Reference proteome</keyword>
<dbReference type="Proteomes" id="UP000298030">
    <property type="component" value="Unassembled WGS sequence"/>
</dbReference>
<name>A0A4Y7TFD0_COPMI</name>
<evidence type="ECO:0000313" key="1">
    <source>
        <dbReference type="EMBL" id="TEB32885.1"/>
    </source>
</evidence>
<reference evidence="1 2" key="1">
    <citation type="journal article" date="2019" name="Nat. Ecol. Evol.">
        <title>Megaphylogeny resolves global patterns of mushroom evolution.</title>
        <authorList>
            <person name="Varga T."/>
            <person name="Krizsan K."/>
            <person name="Foldi C."/>
            <person name="Dima B."/>
            <person name="Sanchez-Garcia M."/>
            <person name="Sanchez-Ramirez S."/>
            <person name="Szollosi G.J."/>
            <person name="Szarkandi J.G."/>
            <person name="Papp V."/>
            <person name="Albert L."/>
            <person name="Andreopoulos W."/>
            <person name="Angelini C."/>
            <person name="Antonin V."/>
            <person name="Barry K.W."/>
            <person name="Bougher N.L."/>
            <person name="Buchanan P."/>
            <person name="Buyck B."/>
            <person name="Bense V."/>
            <person name="Catcheside P."/>
            <person name="Chovatia M."/>
            <person name="Cooper J."/>
            <person name="Damon W."/>
            <person name="Desjardin D."/>
            <person name="Finy P."/>
            <person name="Geml J."/>
            <person name="Haridas S."/>
            <person name="Hughes K."/>
            <person name="Justo A."/>
            <person name="Karasinski D."/>
            <person name="Kautmanova I."/>
            <person name="Kiss B."/>
            <person name="Kocsube S."/>
            <person name="Kotiranta H."/>
            <person name="LaButti K.M."/>
            <person name="Lechner B.E."/>
            <person name="Liimatainen K."/>
            <person name="Lipzen A."/>
            <person name="Lukacs Z."/>
            <person name="Mihaltcheva S."/>
            <person name="Morgado L.N."/>
            <person name="Niskanen T."/>
            <person name="Noordeloos M.E."/>
            <person name="Ohm R.A."/>
            <person name="Ortiz-Santana B."/>
            <person name="Ovrebo C."/>
            <person name="Racz N."/>
            <person name="Riley R."/>
            <person name="Savchenko A."/>
            <person name="Shiryaev A."/>
            <person name="Soop K."/>
            <person name="Spirin V."/>
            <person name="Szebenyi C."/>
            <person name="Tomsovsky M."/>
            <person name="Tulloss R.E."/>
            <person name="Uehling J."/>
            <person name="Grigoriev I.V."/>
            <person name="Vagvolgyi C."/>
            <person name="Papp T."/>
            <person name="Martin F.M."/>
            <person name="Miettinen O."/>
            <person name="Hibbett D.S."/>
            <person name="Nagy L.G."/>
        </authorList>
    </citation>
    <scope>NUCLEOTIDE SEQUENCE [LARGE SCALE GENOMIC DNA]</scope>
    <source>
        <strain evidence="1 2">FP101781</strain>
    </source>
</reference>
<protein>
    <submittedName>
        <fullName evidence="1">Uncharacterized protein</fullName>
    </submittedName>
</protein>
<dbReference type="AlphaFoldDB" id="A0A4Y7TFD0"/>
<dbReference type="EMBL" id="QPFP01000014">
    <property type="protein sequence ID" value="TEB32885.1"/>
    <property type="molecule type" value="Genomic_DNA"/>
</dbReference>
<evidence type="ECO:0000313" key="2">
    <source>
        <dbReference type="Proteomes" id="UP000298030"/>
    </source>
</evidence>
<comment type="caution">
    <text evidence="1">The sequence shown here is derived from an EMBL/GenBank/DDBJ whole genome shotgun (WGS) entry which is preliminary data.</text>
</comment>
<organism evidence="1 2">
    <name type="scientific">Coprinellus micaceus</name>
    <name type="common">Glistening ink-cap mushroom</name>
    <name type="synonym">Coprinus micaceus</name>
    <dbReference type="NCBI Taxonomy" id="71717"/>
    <lineage>
        <taxon>Eukaryota</taxon>
        <taxon>Fungi</taxon>
        <taxon>Dikarya</taxon>
        <taxon>Basidiomycota</taxon>
        <taxon>Agaricomycotina</taxon>
        <taxon>Agaricomycetes</taxon>
        <taxon>Agaricomycetidae</taxon>
        <taxon>Agaricales</taxon>
        <taxon>Agaricineae</taxon>
        <taxon>Psathyrellaceae</taxon>
        <taxon>Coprinellus</taxon>
    </lineage>
</organism>
<proteinExistence type="predicted"/>